<dbReference type="PANTHER" id="PTHR45458:SF1">
    <property type="entry name" value="SHORT CHAIN DEHYDROGENASE"/>
    <property type="match status" value="1"/>
</dbReference>
<evidence type="ECO:0000313" key="2">
    <source>
        <dbReference type="Proteomes" id="UP000473008"/>
    </source>
</evidence>
<sequence length="235" mass="25399">MTMANVSKHMLITGANRGIGLALTQRYLDAGWHVDACCRQPFEATELNSLATKYDSLSIHALDVTDHAAVDALAQSLSDKQYNLILNNAGYYGPKGYGFGHTDMDEWRKVLEINTISPLKIAEAFYHHLLAAKGTFAAISSKVGSMAENTSGGGYIYRSSKAALNSVVKSLSNDLSPQGIIAIALHPGWVQTEMGGPNALISAEESANGLYSVLESLEIKDSGRFLNYQGEEIPW</sequence>
<dbReference type="InterPro" id="IPR052184">
    <property type="entry name" value="SDR_enzymes"/>
</dbReference>
<dbReference type="InterPro" id="IPR002347">
    <property type="entry name" value="SDR_fam"/>
</dbReference>
<name>A0A6M1RBH1_9GAMM</name>
<dbReference type="PRINTS" id="PR00081">
    <property type="entry name" value="GDHRDH"/>
</dbReference>
<organism evidence="1 2">
    <name type="scientific">Grimontia sedimenti</name>
    <dbReference type="NCBI Taxonomy" id="2711294"/>
    <lineage>
        <taxon>Bacteria</taxon>
        <taxon>Pseudomonadati</taxon>
        <taxon>Pseudomonadota</taxon>
        <taxon>Gammaproteobacteria</taxon>
        <taxon>Vibrionales</taxon>
        <taxon>Vibrionaceae</taxon>
        <taxon>Grimontia</taxon>
    </lineage>
</organism>
<dbReference type="InterPro" id="IPR036291">
    <property type="entry name" value="NAD(P)-bd_dom_sf"/>
</dbReference>
<evidence type="ECO:0000313" key="1">
    <source>
        <dbReference type="EMBL" id="NGN97500.1"/>
    </source>
</evidence>
<protein>
    <submittedName>
        <fullName evidence="1">SDR family oxidoreductase</fullName>
    </submittedName>
</protein>
<accession>A0A6M1RBH1</accession>
<dbReference type="EMBL" id="JAALDL010000004">
    <property type="protein sequence ID" value="NGN97500.1"/>
    <property type="molecule type" value="Genomic_DNA"/>
</dbReference>
<dbReference type="Gene3D" id="3.40.50.720">
    <property type="entry name" value="NAD(P)-binding Rossmann-like Domain"/>
    <property type="match status" value="1"/>
</dbReference>
<dbReference type="AlphaFoldDB" id="A0A6M1RBH1"/>
<dbReference type="Proteomes" id="UP000473008">
    <property type="component" value="Unassembled WGS sequence"/>
</dbReference>
<gene>
    <name evidence="1" type="ORF">G5S52_07425</name>
</gene>
<comment type="caution">
    <text evidence="1">The sequence shown here is derived from an EMBL/GenBank/DDBJ whole genome shotgun (WGS) entry which is preliminary data.</text>
</comment>
<keyword evidence="2" id="KW-1185">Reference proteome</keyword>
<reference evidence="1 2" key="1">
    <citation type="submission" date="2020-02" db="EMBL/GenBank/DDBJ databases">
        <title>The draft genome of Grimontia sedimenta sp. nov., isolated from benthic sediments near coral reefs south of Kuwait.</title>
        <authorList>
            <person name="Mahmoud H.M."/>
            <person name="Jose L."/>
            <person name="Eapen S."/>
        </authorList>
    </citation>
    <scope>NUCLEOTIDE SEQUENCE [LARGE SCALE GENOMIC DNA]</scope>
    <source>
        <strain evidence="1 2">S25</strain>
    </source>
</reference>
<dbReference type="SUPFAM" id="SSF51735">
    <property type="entry name" value="NAD(P)-binding Rossmann-fold domains"/>
    <property type="match status" value="1"/>
</dbReference>
<proteinExistence type="predicted"/>
<dbReference type="CDD" id="cd05325">
    <property type="entry name" value="carb_red_sniffer_like_SDR_c"/>
    <property type="match status" value="1"/>
</dbReference>
<dbReference type="GO" id="GO:0016616">
    <property type="term" value="F:oxidoreductase activity, acting on the CH-OH group of donors, NAD or NADP as acceptor"/>
    <property type="evidence" value="ECO:0007669"/>
    <property type="project" value="TreeGrafter"/>
</dbReference>
<dbReference type="Pfam" id="PF00106">
    <property type="entry name" value="adh_short"/>
    <property type="match status" value="1"/>
</dbReference>
<dbReference type="PANTHER" id="PTHR45458">
    <property type="entry name" value="SHORT-CHAIN DEHYDROGENASE/REDUCTASE SDR"/>
    <property type="match status" value="1"/>
</dbReference>